<evidence type="ECO:0000256" key="1">
    <source>
        <dbReference type="SAM" id="MobiDB-lite"/>
    </source>
</evidence>
<feature type="region of interest" description="Disordered" evidence="1">
    <location>
        <begin position="41"/>
        <end position="93"/>
    </location>
</feature>
<gene>
    <name evidence="2" type="ORF">M427DRAFT_146318</name>
</gene>
<feature type="region of interest" description="Disordered" evidence="1">
    <location>
        <begin position="1"/>
        <end position="21"/>
    </location>
</feature>
<feature type="compositionally biased region" description="Polar residues" evidence="1">
    <location>
        <begin position="126"/>
        <end position="146"/>
    </location>
</feature>
<organism evidence="2 3">
    <name type="scientific">Gonapodya prolifera (strain JEL478)</name>
    <name type="common">Monoblepharis prolifera</name>
    <dbReference type="NCBI Taxonomy" id="1344416"/>
    <lineage>
        <taxon>Eukaryota</taxon>
        <taxon>Fungi</taxon>
        <taxon>Fungi incertae sedis</taxon>
        <taxon>Chytridiomycota</taxon>
        <taxon>Chytridiomycota incertae sedis</taxon>
        <taxon>Monoblepharidomycetes</taxon>
        <taxon>Monoblepharidales</taxon>
        <taxon>Gonapodyaceae</taxon>
        <taxon>Gonapodya</taxon>
    </lineage>
</organism>
<feature type="compositionally biased region" description="Polar residues" evidence="1">
    <location>
        <begin position="1"/>
        <end position="14"/>
    </location>
</feature>
<protein>
    <submittedName>
        <fullName evidence="2">Uncharacterized protein</fullName>
    </submittedName>
</protein>
<dbReference type="EMBL" id="KQ965773">
    <property type="protein sequence ID" value="KXS13939.1"/>
    <property type="molecule type" value="Genomic_DNA"/>
</dbReference>
<feature type="region of interest" description="Disordered" evidence="1">
    <location>
        <begin position="122"/>
        <end position="146"/>
    </location>
</feature>
<evidence type="ECO:0000313" key="2">
    <source>
        <dbReference type="EMBL" id="KXS13939.1"/>
    </source>
</evidence>
<sequence length="175" mass="18691">MTNLNTSEQPSGSVTLGGQGAEISSLRTQVEGLKKSFNDYAQATKSKKPEVGGSTAGEPQVAQKEDKTAADLQAVGEKRKLPSMEDNNKRIKRRGIAGLKDRAETLAAAANAAPVLPAQHARKATQCVSNPQPTRTGLRSSKHATSQDMLSITNNILNPFDDFHMDDTSSDRSEA</sequence>
<feature type="compositionally biased region" description="Basic and acidic residues" evidence="1">
    <location>
        <begin position="76"/>
        <end position="89"/>
    </location>
</feature>
<name>A0A139ABA1_GONPJ</name>
<keyword evidence="3" id="KW-1185">Reference proteome</keyword>
<proteinExistence type="predicted"/>
<accession>A0A139ABA1</accession>
<reference evidence="2 3" key="1">
    <citation type="journal article" date="2015" name="Genome Biol. Evol.">
        <title>Phylogenomic analyses indicate that early fungi evolved digesting cell walls of algal ancestors of land plants.</title>
        <authorList>
            <person name="Chang Y."/>
            <person name="Wang S."/>
            <person name="Sekimoto S."/>
            <person name="Aerts A.L."/>
            <person name="Choi C."/>
            <person name="Clum A."/>
            <person name="LaButti K.M."/>
            <person name="Lindquist E.A."/>
            <person name="Yee Ngan C."/>
            <person name="Ohm R.A."/>
            <person name="Salamov A.A."/>
            <person name="Grigoriev I.V."/>
            <person name="Spatafora J.W."/>
            <person name="Berbee M.L."/>
        </authorList>
    </citation>
    <scope>NUCLEOTIDE SEQUENCE [LARGE SCALE GENOMIC DNA]</scope>
    <source>
        <strain evidence="2 3">JEL478</strain>
    </source>
</reference>
<evidence type="ECO:0000313" key="3">
    <source>
        <dbReference type="Proteomes" id="UP000070544"/>
    </source>
</evidence>
<dbReference type="Proteomes" id="UP000070544">
    <property type="component" value="Unassembled WGS sequence"/>
</dbReference>
<dbReference type="AlphaFoldDB" id="A0A139ABA1"/>